<evidence type="ECO:0008006" key="3">
    <source>
        <dbReference type="Google" id="ProtNLM"/>
    </source>
</evidence>
<dbReference type="EMBL" id="AP012547">
    <property type="protein sequence ID" value="BAO28269.1"/>
    <property type="molecule type" value="Genomic_DNA"/>
</dbReference>
<dbReference type="RefSeq" id="WP_231851086.1">
    <property type="nucleotide sequence ID" value="NZ_AP012547.1"/>
</dbReference>
<accession>W0SAL7</accession>
<organism evidence="1 2">
    <name type="scientific">Sulfuritalea hydrogenivorans sk43H</name>
    <dbReference type="NCBI Taxonomy" id="1223802"/>
    <lineage>
        <taxon>Bacteria</taxon>
        <taxon>Pseudomonadati</taxon>
        <taxon>Pseudomonadota</taxon>
        <taxon>Betaproteobacteria</taxon>
        <taxon>Nitrosomonadales</taxon>
        <taxon>Sterolibacteriaceae</taxon>
        <taxon>Sulfuritalea</taxon>
    </lineage>
</organism>
<dbReference type="HOGENOM" id="CLU_169510_0_0_4"/>
<reference evidence="1 2" key="1">
    <citation type="journal article" date="2014" name="Syst. Appl. Microbiol.">
        <title>Complete genomes of freshwater sulfur oxidizers Sulfuricella denitrificans skB26 and Sulfuritalea hydrogenivorans sk43H: genetic insights into the sulfur oxidation pathway of betaproteobacteria.</title>
        <authorList>
            <person name="Watanabe T."/>
            <person name="Kojima H."/>
            <person name="Fukui M."/>
        </authorList>
    </citation>
    <scope>NUCLEOTIDE SEQUENCE [LARGE SCALE GENOMIC DNA]</scope>
    <source>
        <strain evidence="1">DSM22779</strain>
    </source>
</reference>
<keyword evidence="2" id="KW-1185">Reference proteome</keyword>
<evidence type="ECO:0000313" key="2">
    <source>
        <dbReference type="Proteomes" id="UP000031637"/>
    </source>
</evidence>
<dbReference type="KEGG" id="shd:SUTH_00455"/>
<evidence type="ECO:0000313" key="1">
    <source>
        <dbReference type="EMBL" id="BAO28269.1"/>
    </source>
</evidence>
<gene>
    <name evidence="1" type="ORF">SUTH_00455</name>
</gene>
<protein>
    <recommendedName>
        <fullName evidence="3">4Fe-4S ferredoxin-type domain-containing protein</fullName>
    </recommendedName>
</protein>
<dbReference type="Proteomes" id="UP000031637">
    <property type="component" value="Chromosome"/>
</dbReference>
<proteinExistence type="predicted"/>
<dbReference type="AlphaFoldDB" id="W0SAL7"/>
<sequence>MNNARTGTAGTQLPMPTDVSFIAIHRAAPPKPAFGASCNGCGVCCAARPCPVSHLLLGHRTGACPALQWDEAERRYRCGMAVAPASFLRWLPPGWNAFCGRRFARWIAAGQGCDSDIETL</sequence>
<name>W0SAL7_9PROT</name>